<gene>
    <name evidence="6" type="primary">LOC113431544</name>
</gene>
<dbReference type="GeneID" id="113431544"/>
<dbReference type="KEGG" id="nss:113431544"/>
<dbReference type="Proteomes" id="UP000504612">
    <property type="component" value="Unplaced"/>
</dbReference>
<evidence type="ECO:0000256" key="1">
    <source>
        <dbReference type="ARBA" id="ARBA00008535"/>
    </source>
</evidence>
<dbReference type="InterPro" id="IPR006703">
    <property type="entry name" value="G_AIG1"/>
</dbReference>
<proteinExistence type="inferred from homology"/>
<dbReference type="InterPro" id="IPR027417">
    <property type="entry name" value="P-loop_NTPase"/>
</dbReference>
<protein>
    <submittedName>
        <fullName evidence="6">GTPase IMAP family member 7-like</fullName>
    </submittedName>
</protein>
<evidence type="ECO:0000313" key="6">
    <source>
        <dbReference type="RefSeq" id="XP_026549636.1"/>
    </source>
</evidence>
<comment type="similarity">
    <text evidence="1">Belongs to the TRAFAC class TrmE-Era-EngA-EngB-Septin-like GTPase superfamily. AIG1/Toc34/Toc159-like paraseptin GTPase family. IAN subfamily.</text>
</comment>
<dbReference type="RefSeq" id="XP_026549636.1">
    <property type="nucleotide sequence ID" value="XM_026693851.1"/>
</dbReference>
<keyword evidence="3" id="KW-0342">GTP-binding</keyword>
<keyword evidence="5" id="KW-1185">Reference proteome</keyword>
<dbReference type="PANTHER" id="PTHR10903">
    <property type="entry name" value="GTPASE, IMAP FAMILY MEMBER-RELATED"/>
    <property type="match status" value="1"/>
</dbReference>
<reference evidence="6" key="1">
    <citation type="submission" date="2025-08" db="UniProtKB">
        <authorList>
            <consortium name="RefSeq"/>
        </authorList>
    </citation>
    <scope>IDENTIFICATION</scope>
</reference>
<dbReference type="InterPro" id="IPR045058">
    <property type="entry name" value="GIMA/IAN/Toc"/>
</dbReference>
<dbReference type="PANTHER" id="PTHR10903:SF170">
    <property type="entry name" value="GTPASE IMAP FAMILY MEMBER 7"/>
    <property type="match status" value="1"/>
</dbReference>
<dbReference type="PROSITE" id="PS51720">
    <property type="entry name" value="G_AIG1"/>
    <property type="match status" value="1"/>
</dbReference>
<name>A0A6J1W2Y8_9SAUR</name>
<dbReference type="AlphaFoldDB" id="A0A6J1W2Y8"/>
<evidence type="ECO:0000256" key="2">
    <source>
        <dbReference type="ARBA" id="ARBA00022741"/>
    </source>
</evidence>
<evidence type="ECO:0000313" key="5">
    <source>
        <dbReference type="Proteomes" id="UP000504612"/>
    </source>
</evidence>
<feature type="domain" description="AIG1-type G" evidence="4">
    <location>
        <begin position="1"/>
        <end position="186"/>
    </location>
</feature>
<dbReference type="Pfam" id="PF04548">
    <property type="entry name" value="AIG1"/>
    <property type="match status" value="2"/>
</dbReference>
<sequence>PEWRIVLVGKTGMGKSAVGNTILGIPVFESEISPVSLTQTCQREEALLNSRKVVVVDMPGFLDTARPELKTSAEVRKCIKFCPPGPHVARLIKEIFTLKGKDYTIILFTHKEHLEGKTLEKFITEGNVGLKELVYQCGNRFLAFNNKAEGAEHEAQVGQLMAMIDALVQKNRTAPCYTEEMLKDDKEHFAKNWDFSWLCPLL</sequence>
<dbReference type="SUPFAM" id="SSF52540">
    <property type="entry name" value="P-loop containing nucleoside triphosphate hydrolases"/>
    <property type="match status" value="1"/>
</dbReference>
<feature type="non-terminal residue" evidence="6">
    <location>
        <position position="1"/>
    </location>
</feature>
<dbReference type="Gene3D" id="3.40.50.300">
    <property type="entry name" value="P-loop containing nucleotide triphosphate hydrolases"/>
    <property type="match status" value="2"/>
</dbReference>
<dbReference type="GO" id="GO:0005525">
    <property type="term" value="F:GTP binding"/>
    <property type="evidence" value="ECO:0007669"/>
    <property type="project" value="UniProtKB-KW"/>
</dbReference>
<keyword evidence="2" id="KW-0547">Nucleotide-binding</keyword>
<evidence type="ECO:0000256" key="3">
    <source>
        <dbReference type="ARBA" id="ARBA00023134"/>
    </source>
</evidence>
<accession>A0A6J1W2Y8</accession>
<organism evidence="5 6">
    <name type="scientific">Notechis scutatus</name>
    <name type="common">mainland tiger snake</name>
    <dbReference type="NCBI Taxonomy" id="8663"/>
    <lineage>
        <taxon>Eukaryota</taxon>
        <taxon>Metazoa</taxon>
        <taxon>Chordata</taxon>
        <taxon>Craniata</taxon>
        <taxon>Vertebrata</taxon>
        <taxon>Euteleostomi</taxon>
        <taxon>Lepidosauria</taxon>
        <taxon>Squamata</taxon>
        <taxon>Bifurcata</taxon>
        <taxon>Unidentata</taxon>
        <taxon>Episquamata</taxon>
        <taxon>Toxicofera</taxon>
        <taxon>Serpentes</taxon>
        <taxon>Colubroidea</taxon>
        <taxon>Elapidae</taxon>
        <taxon>Hydrophiinae</taxon>
        <taxon>Notechis</taxon>
    </lineage>
</organism>
<evidence type="ECO:0000259" key="4">
    <source>
        <dbReference type="PROSITE" id="PS51720"/>
    </source>
</evidence>